<gene>
    <name evidence="8" type="primary">rhtB_5</name>
    <name evidence="8" type="ORF">A8U91_02578</name>
</gene>
<dbReference type="PATRIC" id="fig|2746.7.peg.2652"/>
<dbReference type="EMBL" id="MAJD01000001">
    <property type="protein sequence ID" value="OBX38192.1"/>
    <property type="molecule type" value="Genomic_DNA"/>
</dbReference>
<keyword evidence="3" id="KW-1003">Cell membrane</keyword>
<evidence type="ECO:0000256" key="5">
    <source>
        <dbReference type="ARBA" id="ARBA00022989"/>
    </source>
</evidence>
<protein>
    <submittedName>
        <fullName evidence="8">Homoserine/homoserine lactone efflux protein</fullName>
    </submittedName>
</protein>
<keyword evidence="4 7" id="KW-0812">Transmembrane</keyword>
<sequence length="210" mass="23040">MEISEWLLFVVVASVAIMSPGPAVLVAMRNSLNGGARRVMMSSLGNIVGLVCVAGLATLGLGAVLHTAEWLFSLIKVLGAAYLVYLGIRQWRAETPLLSAASVTAQRGWSRWRTFLEGYLVAISNPKAILFFSALFPQFIVPESALVPQFALLIATFMMMSFMTLVGYGLLARRLVSQLRSPRWTRYIQRLMGSLFIGLGISLFRARLPA</sequence>
<evidence type="ECO:0000256" key="7">
    <source>
        <dbReference type="SAM" id="Phobius"/>
    </source>
</evidence>
<feature type="transmembrane region" description="Helical" evidence="7">
    <location>
        <begin position="191"/>
        <end position="208"/>
    </location>
</feature>
<dbReference type="InterPro" id="IPR001123">
    <property type="entry name" value="LeuE-type"/>
</dbReference>
<reference evidence="8 9" key="1">
    <citation type="submission" date="2016-06" db="EMBL/GenBank/DDBJ databases">
        <title>Genome sequence of halotolerant plant growth promoting strain of Halomonas elongata HEK1 isolated from salterns of Rann of Kutch, Gujarat, India.</title>
        <authorList>
            <person name="Gaba S."/>
            <person name="Singh R.N."/>
            <person name="Abrol S."/>
            <person name="Kaushik R."/>
            <person name="Saxena A.K."/>
        </authorList>
    </citation>
    <scope>NUCLEOTIDE SEQUENCE [LARGE SCALE GENOMIC DNA]</scope>
    <source>
        <strain evidence="8 9">HEK1</strain>
    </source>
</reference>
<dbReference type="Pfam" id="PF01810">
    <property type="entry name" value="LysE"/>
    <property type="match status" value="1"/>
</dbReference>
<dbReference type="AlphaFoldDB" id="A0A1B8P7K6"/>
<evidence type="ECO:0000256" key="4">
    <source>
        <dbReference type="ARBA" id="ARBA00022692"/>
    </source>
</evidence>
<comment type="caution">
    <text evidence="8">The sequence shown here is derived from an EMBL/GenBank/DDBJ whole genome shotgun (WGS) entry which is preliminary data.</text>
</comment>
<feature type="transmembrane region" description="Helical" evidence="7">
    <location>
        <begin position="6"/>
        <end position="27"/>
    </location>
</feature>
<accession>A0A1B8P7K6</accession>
<dbReference type="PIRSF" id="PIRSF006324">
    <property type="entry name" value="LeuE"/>
    <property type="match status" value="1"/>
</dbReference>
<dbReference type="PANTHER" id="PTHR30086:SF14">
    <property type="entry name" value="HOMOSERINE_HOMOSERINE LACTONE EFFLUX PROTEIN"/>
    <property type="match status" value="1"/>
</dbReference>
<dbReference type="GO" id="GO:0005886">
    <property type="term" value="C:plasma membrane"/>
    <property type="evidence" value="ECO:0007669"/>
    <property type="project" value="UniProtKB-SubCell"/>
</dbReference>
<evidence type="ECO:0000256" key="1">
    <source>
        <dbReference type="ARBA" id="ARBA00004651"/>
    </source>
</evidence>
<feature type="transmembrane region" description="Helical" evidence="7">
    <location>
        <begin position="39"/>
        <end position="64"/>
    </location>
</feature>
<proteinExistence type="inferred from homology"/>
<evidence type="ECO:0000256" key="2">
    <source>
        <dbReference type="ARBA" id="ARBA00007928"/>
    </source>
</evidence>
<feature type="transmembrane region" description="Helical" evidence="7">
    <location>
        <begin position="146"/>
        <end position="171"/>
    </location>
</feature>
<keyword evidence="5 7" id="KW-1133">Transmembrane helix</keyword>
<evidence type="ECO:0000313" key="8">
    <source>
        <dbReference type="EMBL" id="OBX38192.1"/>
    </source>
</evidence>
<organism evidence="8 9">
    <name type="scientific">Halomonas elongata</name>
    <dbReference type="NCBI Taxonomy" id="2746"/>
    <lineage>
        <taxon>Bacteria</taxon>
        <taxon>Pseudomonadati</taxon>
        <taxon>Pseudomonadota</taxon>
        <taxon>Gammaproteobacteria</taxon>
        <taxon>Oceanospirillales</taxon>
        <taxon>Halomonadaceae</taxon>
        <taxon>Halomonas</taxon>
    </lineage>
</organism>
<dbReference type="GO" id="GO:0042970">
    <property type="term" value="F:homoserine transmembrane transporter activity"/>
    <property type="evidence" value="ECO:0007669"/>
    <property type="project" value="TreeGrafter"/>
</dbReference>
<name>A0A1B8P7K6_HALEL</name>
<keyword evidence="6 7" id="KW-0472">Membrane</keyword>
<evidence type="ECO:0000256" key="6">
    <source>
        <dbReference type="ARBA" id="ARBA00023136"/>
    </source>
</evidence>
<dbReference type="Proteomes" id="UP000092504">
    <property type="component" value="Unassembled WGS sequence"/>
</dbReference>
<evidence type="ECO:0000313" key="9">
    <source>
        <dbReference type="Proteomes" id="UP000092504"/>
    </source>
</evidence>
<feature type="transmembrane region" description="Helical" evidence="7">
    <location>
        <begin position="70"/>
        <end position="88"/>
    </location>
</feature>
<comment type="subcellular location">
    <subcellularLocation>
        <location evidence="1">Cell membrane</location>
        <topology evidence="1">Multi-pass membrane protein</topology>
    </subcellularLocation>
</comment>
<dbReference type="PANTHER" id="PTHR30086">
    <property type="entry name" value="ARGININE EXPORTER PROTEIN ARGO"/>
    <property type="match status" value="1"/>
</dbReference>
<evidence type="ECO:0000256" key="3">
    <source>
        <dbReference type="ARBA" id="ARBA00022475"/>
    </source>
</evidence>
<comment type="similarity">
    <text evidence="2">Belongs to the Rht family.</text>
</comment>
<feature type="transmembrane region" description="Helical" evidence="7">
    <location>
        <begin position="119"/>
        <end position="140"/>
    </location>
</feature>